<keyword evidence="2" id="KW-1185">Reference proteome</keyword>
<dbReference type="RefSeq" id="WP_273690248.1">
    <property type="nucleotide sequence ID" value="NZ_CP117411.1"/>
</dbReference>
<sequence length="541" mass="57800">MPGLAFTKKRVWTPILRSPLFPGIAIGVADVARRGPAVAFDATRVAEVAAAIARERVGGRFWGRPIVGARHLIVASDIAHLDAAEGEGTIVWPVGTAIADAARKRGLAVAPADADPWSLIDAAEVVSGDPAHEVALLAACAGKLPLDPSALHSHLIDTVAYRDPFTGASSDPLAAIDLLGFWRRWIDANRGIAAAAGMAWWKRAEIARFLWAGQGTIPFLRPAAAIAVAAPADGVIATWPSRVPADFADQATAAGARVHLVEDGFLRSPGLGADLHPPLSVVVDGQGIYYDPSRPCDLETILATHEFPPAIKARADRLRQRIVTRGIGKYGVSTPAAVLDLPAGRRIVLVAGQVEDDMSVLAGGAGVAGNRDLLERARAAEPDAYLLFRPHPDVEAGHRKGAVPDAEALRFADVISRGGSLAALLEQVDSVHVLSSLTGFEALLRNRDVVIHGQPFFAGWGLTRDLAPAMLRRNKKLELDELIAGALILYPRYLDPRTGLPCPPETFLDAIVPARSLSPLIRLRQLQGRLRKWFQRRYVAA</sequence>
<dbReference type="Proteomes" id="UP001220395">
    <property type="component" value="Chromosome"/>
</dbReference>
<evidence type="ECO:0000313" key="1">
    <source>
        <dbReference type="EMBL" id="WCT74857.1"/>
    </source>
</evidence>
<name>A0ABY7TNP5_9SPHN</name>
<proteinExistence type="predicted"/>
<gene>
    <name evidence="1" type="ORF">PQ455_06460</name>
</gene>
<protein>
    <submittedName>
        <fullName evidence="1">Beta-3-deoxy-D-manno-oct-2-ulosonic acid transferase</fullName>
    </submittedName>
</protein>
<dbReference type="Pfam" id="PF05159">
    <property type="entry name" value="Capsule_synth"/>
    <property type="match status" value="2"/>
</dbReference>
<reference evidence="1 2" key="1">
    <citation type="submission" date="2023-02" db="EMBL/GenBank/DDBJ databases">
        <title>Genome sequence of Sphingomonas naphthae.</title>
        <authorList>
            <person name="Kim S."/>
            <person name="Heo J."/>
            <person name="Kwon S.-W."/>
        </authorList>
    </citation>
    <scope>NUCLEOTIDE SEQUENCE [LARGE SCALE GENOMIC DNA]</scope>
    <source>
        <strain evidence="1 2">KACC 18716</strain>
    </source>
</reference>
<organism evidence="1 2">
    <name type="scientific">Sphingomonas naphthae</name>
    <dbReference type="NCBI Taxonomy" id="1813468"/>
    <lineage>
        <taxon>Bacteria</taxon>
        <taxon>Pseudomonadati</taxon>
        <taxon>Pseudomonadota</taxon>
        <taxon>Alphaproteobacteria</taxon>
        <taxon>Sphingomonadales</taxon>
        <taxon>Sphingomonadaceae</taxon>
        <taxon>Sphingomonas</taxon>
    </lineage>
</organism>
<dbReference type="CDD" id="cd16439">
    <property type="entry name" value="beta_Kdo_transferase_KpsC_2"/>
    <property type="match status" value="1"/>
</dbReference>
<evidence type="ECO:0000313" key="2">
    <source>
        <dbReference type="Proteomes" id="UP001220395"/>
    </source>
</evidence>
<accession>A0ABY7TNP5</accession>
<keyword evidence="1" id="KW-0808">Transferase</keyword>
<dbReference type="InterPro" id="IPR007833">
    <property type="entry name" value="Capsule_polysaccharide_synth"/>
</dbReference>
<dbReference type="EMBL" id="CP117411">
    <property type="protein sequence ID" value="WCT74857.1"/>
    <property type="molecule type" value="Genomic_DNA"/>
</dbReference>
<dbReference type="GO" id="GO:0016740">
    <property type="term" value="F:transferase activity"/>
    <property type="evidence" value="ECO:0007669"/>
    <property type="project" value="UniProtKB-KW"/>
</dbReference>